<dbReference type="SUPFAM" id="SSF48371">
    <property type="entry name" value="ARM repeat"/>
    <property type="match status" value="1"/>
</dbReference>
<organism evidence="2 3">
    <name type="scientific">Aspergillus fijiensis CBS 313.89</name>
    <dbReference type="NCBI Taxonomy" id="1448319"/>
    <lineage>
        <taxon>Eukaryota</taxon>
        <taxon>Fungi</taxon>
        <taxon>Dikarya</taxon>
        <taxon>Ascomycota</taxon>
        <taxon>Pezizomycotina</taxon>
        <taxon>Eurotiomycetes</taxon>
        <taxon>Eurotiomycetidae</taxon>
        <taxon>Eurotiales</taxon>
        <taxon>Aspergillaceae</taxon>
        <taxon>Aspergillus</taxon>
    </lineage>
</organism>
<dbReference type="OrthoDB" id="427518at2759"/>
<dbReference type="Pfam" id="PF05729">
    <property type="entry name" value="NACHT"/>
    <property type="match status" value="1"/>
</dbReference>
<feature type="domain" description="NACHT" evidence="1">
    <location>
        <begin position="535"/>
        <end position="659"/>
    </location>
</feature>
<dbReference type="VEuPathDB" id="FungiDB:BO72DRAFT_185640"/>
<accession>A0A8G1RMT5</accession>
<dbReference type="InterPro" id="IPR055496">
    <property type="entry name" value="DUF7068"/>
</dbReference>
<dbReference type="PROSITE" id="PS50837">
    <property type="entry name" value="NACHT"/>
    <property type="match status" value="1"/>
</dbReference>
<dbReference type="Gene3D" id="3.40.50.300">
    <property type="entry name" value="P-loop containing nucleotide triphosphate hydrolases"/>
    <property type="match status" value="1"/>
</dbReference>
<proteinExistence type="predicted"/>
<dbReference type="EMBL" id="KZ824662">
    <property type="protein sequence ID" value="RAK75053.1"/>
    <property type="molecule type" value="Genomic_DNA"/>
</dbReference>
<reference evidence="2 3" key="1">
    <citation type="submission" date="2018-02" db="EMBL/GenBank/DDBJ databases">
        <title>The genomes of Aspergillus section Nigri reveals drivers in fungal speciation.</title>
        <authorList>
            <consortium name="DOE Joint Genome Institute"/>
            <person name="Vesth T.C."/>
            <person name="Nybo J."/>
            <person name="Theobald S."/>
            <person name="Brandl J."/>
            <person name="Frisvad J.C."/>
            <person name="Nielsen K.F."/>
            <person name="Lyhne E.K."/>
            <person name="Kogle M.E."/>
            <person name="Kuo A."/>
            <person name="Riley R."/>
            <person name="Clum A."/>
            <person name="Nolan M."/>
            <person name="Lipzen A."/>
            <person name="Salamov A."/>
            <person name="Henrissat B."/>
            <person name="Wiebenga A."/>
            <person name="De vries R.P."/>
            <person name="Grigoriev I.V."/>
            <person name="Mortensen U.H."/>
            <person name="Andersen M.R."/>
            <person name="Baker S.E."/>
        </authorList>
    </citation>
    <scope>NUCLEOTIDE SEQUENCE [LARGE SCALE GENOMIC DNA]</scope>
    <source>
        <strain evidence="2 3">CBS 313.89</strain>
    </source>
</reference>
<dbReference type="PANTHER" id="PTHR46844:SF1">
    <property type="entry name" value="SLR5058 PROTEIN"/>
    <property type="match status" value="1"/>
</dbReference>
<dbReference type="InterPro" id="IPR027417">
    <property type="entry name" value="P-loop_NTPase"/>
</dbReference>
<dbReference type="InterPro" id="IPR016024">
    <property type="entry name" value="ARM-type_fold"/>
</dbReference>
<dbReference type="InterPro" id="IPR011989">
    <property type="entry name" value="ARM-like"/>
</dbReference>
<dbReference type="Pfam" id="PF23238">
    <property type="entry name" value="DUF7068"/>
    <property type="match status" value="1"/>
</dbReference>
<name>A0A8G1RMT5_9EURO</name>
<evidence type="ECO:0000313" key="3">
    <source>
        <dbReference type="Proteomes" id="UP000249789"/>
    </source>
</evidence>
<dbReference type="Gene3D" id="1.25.10.10">
    <property type="entry name" value="Leucine-rich Repeat Variant"/>
    <property type="match status" value="1"/>
</dbReference>
<dbReference type="RefSeq" id="XP_040799063.1">
    <property type="nucleotide sequence ID" value="XM_040939496.1"/>
</dbReference>
<evidence type="ECO:0000313" key="2">
    <source>
        <dbReference type="EMBL" id="RAK75053.1"/>
    </source>
</evidence>
<dbReference type="Pfam" id="PF23948">
    <property type="entry name" value="ARM_5"/>
    <property type="match status" value="1"/>
</dbReference>
<sequence>MMITVPEFSCREVTKRPTTTRDLIERFKAVGPQTEHGKALHGLATRMLDIFKDEKKPSYSNEAAQLSTILSDTESAGLLEAFINAVSRGASDNELVDTRLLMDLCYVLRNSKESISKQHLLKPLLANLHTRIKSADGALEKQYQLICTLATLLDAMVDIKISDVSRETTHEPLLSKLKSLRNHLEPRLAQAACYAHEALRGVPDDEGQWQALCRYSWMFLEPTAKIAGAISTMDPTKAIDATSDIFKLLETLKSVIEAGRDVYTASESLRDLFLQTLGYLPREKLWYGALRYSGLLIEDRALKTLKDLLPRLDCLSNESFWCGLYAQLEQSWKKHEEMRDGIETFIEWTLYDFPVQKSCPRQTGKEFPRFQSWIALVANTLGKLDWKKDQPPSSWRRRIFKKTEYMPTLEIFCKLEQPDGLSHAGLLDKAWSKCEKAQAFFAQVAAAEHYTKGKRLEITRVSGALLPMERCYINLAIIESVAKDGKSLDPMAQRQAELSLFKQLKVARPEREKELCLEELFNPRTLRNGTSNRPKRVLIRGRAGVGKTTLCKKIMHEFHHNNMWKSHFKHIFWVPLRRLKGQANLEGYLKQEYFLLDNDKEILVQALLRVVLDQRRTLLILDGLDEIVGESSISGDEVTQVFKELFARENIIVTSRPYAAVPAGGEAFDLELETIGFRPQEVKEYIRSVVDPESSENIEQFIERYPIIQGLVQIPIQLDALCFGWDTKDGDFLPDTQKTMTTLYQAIEKKLWRKDTQQLLGKSPYEARQYRELGQIKKELAAEVEAIETLGFYGLVENIIEFQPGHLKALYTQFPQLNDGHLSKMSFLRTSDTSSDDMKNYHFLHLTFQEFFAAQYFVRFWIDEKAIPLATISSNGVIRTTDIVPEQFLRREKYAPRYNIMWRFVAGLLSVTNRGKLVDFMKALESEPRDVFGPAHLRILMHCFSEVGLTDNDEALGHLHADVERRLLRLFLTIVPNPYTRYASLAKEMEFPERLIEDALRLRPSDYDDFGFYSDFLRERFRSSTLPRGLVECLISSLHSYLPFIVGHFHKSFPTLALDYVQCPDSWQGRKFYWGLIHRPRESESLPEGIANGVIQNADGNKFVPVVILSRDPALSIDARTFVLSRLLDISIPLRSLRDVKKGYYLPAQETLLSLLNHDEFEMRMRGACLSALYSHLDVSVLERLLSLAESEYDTSDVHRWIAEALINQQTLPNSVLQQALDFCRRENFADDIRLMPSCTILVKNSLLQDQDYEALFSNGSWQLCLEKCRDSLSGLLHRFTDQVLALLHSNDSSVVDRALRSMRSLNDLPEQIVESLVTIVMHDTFHARMMAVGVLSRVEIPANQARSIVAAVSGREWVVVFQSSRMIPGDVLKLLLPHVDTNVSRRQYDPVIAILRNQIDLPTTIIEDLLSSMESDSAPEGAANAAERVLRDRAQFYSMLPGLSQRVWQVFFEIWTVRSIEENLNFYVLDDVLYIIMPEGSWKVKIDTPEVREKLECGIRAAERRLRTLEVESCPPDLLGD</sequence>
<dbReference type="SUPFAM" id="SSF52540">
    <property type="entry name" value="P-loop containing nucleoside triphosphate hydrolases"/>
    <property type="match status" value="1"/>
</dbReference>
<evidence type="ECO:0000259" key="1">
    <source>
        <dbReference type="PROSITE" id="PS50837"/>
    </source>
</evidence>
<dbReference type="InterPro" id="IPR007111">
    <property type="entry name" value="NACHT_NTPase"/>
</dbReference>
<dbReference type="GeneID" id="63856829"/>
<gene>
    <name evidence="2" type="ORF">BO72DRAFT_185640</name>
</gene>
<dbReference type="Proteomes" id="UP000249789">
    <property type="component" value="Unassembled WGS sequence"/>
</dbReference>
<dbReference type="PANTHER" id="PTHR46844">
    <property type="entry name" value="SLR5058 PROTEIN"/>
    <property type="match status" value="1"/>
</dbReference>
<protein>
    <recommendedName>
        <fullName evidence="1">NACHT domain-containing protein</fullName>
    </recommendedName>
</protein>
<dbReference type="InterPro" id="IPR056251">
    <property type="entry name" value="Arm_rpt_dom"/>
</dbReference>
<keyword evidence="3" id="KW-1185">Reference proteome</keyword>